<reference evidence="1 2" key="1">
    <citation type="journal article" date="2024" name="Commun. Biol.">
        <title>Comparative genomic analysis of thermophilic fungi reveals convergent evolutionary adaptations and gene losses.</title>
        <authorList>
            <person name="Steindorff A.S."/>
            <person name="Aguilar-Pontes M.V."/>
            <person name="Robinson A.J."/>
            <person name="Andreopoulos B."/>
            <person name="LaButti K."/>
            <person name="Kuo A."/>
            <person name="Mondo S."/>
            <person name="Riley R."/>
            <person name="Otillar R."/>
            <person name="Haridas S."/>
            <person name="Lipzen A."/>
            <person name="Grimwood J."/>
            <person name="Schmutz J."/>
            <person name="Clum A."/>
            <person name="Reid I.D."/>
            <person name="Moisan M.C."/>
            <person name="Butler G."/>
            <person name="Nguyen T.T.M."/>
            <person name="Dewar K."/>
            <person name="Conant G."/>
            <person name="Drula E."/>
            <person name="Henrissat B."/>
            <person name="Hansel C."/>
            <person name="Singer S."/>
            <person name="Hutchinson M.I."/>
            <person name="de Vries R.P."/>
            <person name="Natvig D.O."/>
            <person name="Powell A.J."/>
            <person name="Tsang A."/>
            <person name="Grigoriev I.V."/>
        </authorList>
    </citation>
    <scope>NUCLEOTIDE SEQUENCE [LARGE SCALE GENOMIC DNA]</scope>
    <source>
        <strain evidence="1 2">CBS 494.80</strain>
    </source>
</reference>
<sequence>MRSILPTSIKFRVTTSPRARITISIKSLTFLPRIWKTVADTTLKIGRSSFLFHVSASGFTCDLARFCLKKVPEFCCPLESSQSARPRSLTLTKYHRDQDLPVNSIPAPKTRNALPFDIAQPATIHFSSIPRDVSDSDRGFAAEYIGRRHIERPGGNIWAAETSLRKVLGRFRDIASQFSAALMLRYAMRKLPYSQNFINGTWQMIAGKYGCAFHTVNVPALVRYLGWAHFPTSSPH</sequence>
<protein>
    <submittedName>
        <fullName evidence="1">Uncharacterized protein</fullName>
    </submittedName>
</protein>
<keyword evidence="2" id="KW-1185">Reference proteome</keyword>
<evidence type="ECO:0000313" key="2">
    <source>
        <dbReference type="Proteomes" id="UP001595075"/>
    </source>
</evidence>
<organism evidence="1 2">
    <name type="scientific">Oculimacula yallundae</name>
    <dbReference type="NCBI Taxonomy" id="86028"/>
    <lineage>
        <taxon>Eukaryota</taxon>
        <taxon>Fungi</taxon>
        <taxon>Dikarya</taxon>
        <taxon>Ascomycota</taxon>
        <taxon>Pezizomycotina</taxon>
        <taxon>Leotiomycetes</taxon>
        <taxon>Helotiales</taxon>
        <taxon>Ploettnerulaceae</taxon>
        <taxon>Oculimacula</taxon>
    </lineage>
</organism>
<gene>
    <name evidence="1" type="ORF">VTL71DRAFT_6682</name>
</gene>
<proteinExistence type="predicted"/>
<comment type="caution">
    <text evidence="1">The sequence shown here is derived from an EMBL/GenBank/DDBJ whole genome shotgun (WGS) entry which is preliminary data.</text>
</comment>
<evidence type="ECO:0000313" key="1">
    <source>
        <dbReference type="EMBL" id="KAL2062416.1"/>
    </source>
</evidence>
<accession>A0ABR4BZ71</accession>
<dbReference type="EMBL" id="JAZHXI010000017">
    <property type="protein sequence ID" value="KAL2062416.1"/>
    <property type="molecule type" value="Genomic_DNA"/>
</dbReference>
<dbReference type="Proteomes" id="UP001595075">
    <property type="component" value="Unassembled WGS sequence"/>
</dbReference>
<name>A0ABR4BZ71_9HELO</name>